<name>A0A2V1GX36_9GAMM</name>
<dbReference type="Pfam" id="PF03116">
    <property type="entry name" value="NQR2_RnfD_RnfE"/>
    <property type="match status" value="1"/>
</dbReference>
<evidence type="ECO:0000256" key="6">
    <source>
        <dbReference type="ARBA" id="ARBA00022967"/>
    </source>
</evidence>
<dbReference type="Proteomes" id="UP000244906">
    <property type="component" value="Unassembled WGS sequence"/>
</dbReference>
<dbReference type="RefSeq" id="WP_116688895.1">
    <property type="nucleotide sequence ID" value="NZ_CAWNYD010000013.1"/>
</dbReference>
<feature type="modified residue" description="FMN phosphoryl threonine" evidence="10">
    <location>
        <position position="178"/>
    </location>
</feature>
<keyword evidence="9 10" id="KW-0472">Membrane</keyword>
<comment type="subunit">
    <text evidence="10">The complex is composed of six subunits: RnfA, RnfB, RnfC, RnfD, RnfE and RnfG.</text>
</comment>
<dbReference type="GO" id="GO:0022900">
    <property type="term" value="P:electron transport chain"/>
    <property type="evidence" value="ECO:0007669"/>
    <property type="project" value="UniProtKB-UniRule"/>
</dbReference>
<feature type="transmembrane region" description="Helical" evidence="10">
    <location>
        <begin position="124"/>
        <end position="143"/>
    </location>
</feature>
<reference evidence="11 12" key="1">
    <citation type="submission" date="2018-04" db="EMBL/GenBank/DDBJ databases">
        <title>Thalassorhabdus spongiae gen. nov., sp. nov., isolated from a marine sponge in South-West Iceland.</title>
        <authorList>
            <person name="Knobloch S."/>
            <person name="Daussin A."/>
            <person name="Johannsson R."/>
            <person name="Marteinsson V.T."/>
        </authorList>
    </citation>
    <scope>NUCLEOTIDE SEQUENCE [LARGE SCALE GENOMIC DNA]</scope>
    <source>
        <strain evidence="11 12">Hp12</strain>
    </source>
</reference>
<evidence type="ECO:0000256" key="9">
    <source>
        <dbReference type="ARBA" id="ARBA00023136"/>
    </source>
</evidence>
<keyword evidence="12" id="KW-1185">Reference proteome</keyword>
<proteinExistence type="inferred from homology"/>
<keyword evidence="5 10" id="KW-0812">Transmembrane</keyword>
<dbReference type="AlphaFoldDB" id="A0A2V1GX36"/>
<feature type="transmembrane region" description="Helical" evidence="10">
    <location>
        <begin position="289"/>
        <end position="307"/>
    </location>
</feature>
<comment type="caution">
    <text evidence="11">The sequence shown here is derived from an EMBL/GenBank/DDBJ whole genome shotgun (WGS) entry which is preliminary data.</text>
</comment>
<evidence type="ECO:0000313" key="12">
    <source>
        <dbReference type="Proteomes" id="UP000244906"/>
    </source>
</evidence>
<dbReference type="PANTHER" id="PTHR30578">
    <property type="entry name" value="ELECTRON TRANSPORT COMPLEX PROTEIN RNFD"/>
    <property type="match status" value="1"/>
</dbReference>
<feature type="transmembrane region" description="Helical" evidence="10">
    <location>
        <begin position="42"/>
        <end position="61"/>
    </location>
</feature>
<dbReference type="NCBIfam" id="NF002011">
    <property type="entry name" value="PRK00816.1"/>
    <property type="match status" value="1"/>
</dbReference>
<feature type="transmembrane region" description="Helical" evidence="10">
    <location>
        <begin position="232"/>
        <end position="251"/>
    </location>
</feature>
<dbReference type="HAMAP" id="MF_00462">
    <property type="entry name" value="RsxD_RnfD"/>
    <property type="match status" value="1"/>
</dbReference>
<accession>A0A2V1GX36</accession>
<evidence type="ECO:0000256" key="8">
    <source>
        <dbReference type="ARBA" id="ARBA00022989"/>
    </source>
</evidence>
<dbReference type="NCBIfam" id="TIGR01946">
    <property type="entry name" value="rnfD"/>
    <property type="match status" value="1"/>
</dbReference>
<dbReference type="OrthoDB" id="9776359at2"/>
<comment type="function">
    <text evidence="10">Part of a membrane-bound complex that couples electron transfer with translocation of ions across the membrane.</text>
</comment>
<evidence type="ECO:0000256" key="1">
    <source>
        <dbReference type="ARBA" id="ARBA00022448"/>
    </source>
</evidence>
<dbReference type="InterPro" id="IPR011303">
    <property type="entry name" value="RnfD_bac"/>
</dbReference>
<organism evidence="11 12">
    <name type="scientific">Pelagibaculum spongiae</name>
    <dbReference type="NCBI Taxonomy" id="2080658"/>
    <lineage>
        <taxon>Bacteria</taxon>
        <taxon>Pseudomonadati</taxon>
        <taxon>Pseudomonadota</taxon>
        <taxon>Gammaproteobacteria</taxon>
        <taxon>Oceanospirillales</taxon>
        <taxon>Pelagibaculum</taxon>
    </lineage>
</organism>
<evidence type="ECO:0000313" key="11">
    <source>
        <dbReference type="EMBL" id="PVZ64343.1"/>
    </source>
</evidence>
<feature type="transmembrane region" description="Helical" evidence="10">
    <location>
        <begin position="94"/>
        <end position="112"/>
    </location>
</feature>
<feature type="transmembrane region" description="Helical" evidence="10">
    <location>
        <begin position="313"/>
        <end position="332"/>
    </location>
</feature>
<keyword evidence="10" id="KW-1003">Cell membrane</keyword>
<comment type="cofactor">
    <cofactor evidence="10">
        <name>FMN</name>
        <dbReference type="ChEBI" id="CHEBI:58210"/>
    </cofactor>
</comment>
<dbReference type="PANTHER" id="PTHR30578:SF0">
    <property type="entry name" value="ION-TRANSLOCATING OXIDOREDUCTASE COMPLEX SUBUNIT D"/>
    <property type="match status" value="1"/>
</dbReference>
<feature type="transmembrane region" description="Helical" evidence="10">
    <location>
        <begin position="201"/>
        <end position="225"/>
    </location>
</feature>
<keyword evidence="8 10" id="KW-1133">Transmembrane helix</keyword>
<dbReference type="InterPro" id="IPR004338">
    <property type="entry name" value="NqrB/RnfD"/>
</dbReference>
<comment type="similarity">
    <text evidence="10">Belongs to the NqrB/RnfD family.</text>
</comment>
<keyword evidence="1 10" id="KW-0813">Transport</keyword>
<keyword evidence="2 10" id="KW-0597">Phosphoprotein</keyword>
<evidence type="ECO:0000256" key="2">
    <source>
        <dbReference type="ARBA" id="ARBA00022553"/>
    </source>
</evidence>
<evidence type="ECO:0000256" key="3">
    <source>
        <dbReference type="ARBA" id="ARBA00022630"/>
    </source>
</evidence>
<evidence type="ECO:0000256" key="7">
    <source>
        <dbReference type="ARBA" id="ARBA00022982"/>
    </source>
</evidence>
<protein>
    <recommendedName>
        <fullName evidence="10">Ion-translocating oxidoreductase complex subunit D</fullName>
        <ecNumber evidence="10">7.-.-.-</ecNumber>
    </recommendedName>
    <alternativeName>
        <fullName evidence="10">Rnf electron transport complex subunit D</fullName>
    </alternativeName>
</protein>
<dbReference type="EMBL" id="QDDL01000013">
    <property type="protein sequence ID" value="PVZ64343.1"/>
    <property type="molecule type" value="Genomic_DNA"/>
</dbReference>
<dbReference type="GO" id="GO:0005886">
    <property type="term" value="C:plasma membrane"/>
    <property type="evidence" value="ECO:0007669"/>
    <property type="project" value="UniProtKB-SubCell"/>
</dbReference>
<keyword evidence="7 10" id="KW-0249">Electron transport</keyword>
<keyword evidence="4 10" id="KW-0288">FMN</keyword>
<sequence>MFAFRSSPHTHGRRDTGWIMRQVMLAAVPAIAIMLWQFGFGVLFNLAIAMGTALLVEGIMLRQRQRPVRFFLKDGSALLTALLLAIAIPPTAPWWLTVVGVVFAIAIAKQLYGGLGNNPFNPAMAGYVLLLISFPVQMTSWLAPIGVGELQPNLLQAAQITFSSSFNGQPIDAFTMATPLDSLRTGLINGQTTSEIITQPIFGWVGGSGWELINLALLLGGIYMLSRRVIEWRIPLAVLLGLLVPATLFYAFSPDQFASPLMHLFSGGTMLGAFFIATDPVSASTTPKGRLIFGAGVGLLIWLIRSFGQYPDAVAFAVLLMNMAAPAIDHLTRTRAYGH</sequence>
<keyword evidence="6 10" id="KW-1278">Translocase</keyword>
<evidence type="ECO:0000256" key="10">
    <source>
        <dbReference type="HAMAP-Rule" id="MF_00462"/>
    </source>
</evidence>
<evidence type="ECO:0000256" key="4">
    <source>
        <dbReference type="ARBA" id="ARBA00022643"/>
    </source>
</evidence>
<feature type="transmembrane region" description="Helical" evidence="10">
    <location>
        <begin position="70"/>
        <end position="88"/>
    </location>
</feature>
<keyword evidence="3 10" id="KW-0285">Flavoprotein</keyword>
<dbReference type="GO" id="GO:0055085">
    <property type="term" value="P:transmembrane transport"/>
    <property type="evidence" value="ECO:0007669"/>
    <property type="project" value="InterPro"/>
</dbReference>
<gene>
    <name evidence="10" type="primary">rnfD</name>
    <name evidence="11" type="ORF">DC094_19980</name>
</gene>
<feature type="transmembrane region" description="Helical" evidence="10">
    <location>
        <begin position="257"/>
        <end position="277"/>
    </location>
</feature>
<dbReference type="EC" id="7.-.-.-" evidence="10"/>
<comment type="subcellular location">
    <subcellularLocation>
        <location evidence="10">Cell inner membrane</location>
        <topology evidence="10">Multi-pass membrane protein</topology>
    </subcellularLocation>
</comment>
<evidence type="ECO:0000256" key="5">
    <source>
        <dbReference type="ARBA" id="ARBA00022692"/>
    </source>
</evidence>
<keyword evidence="10" id="KW-0997">Cell inner membrane</keyword>